<protein>
    <submittedName>
        <fullName evidence="7">3-oxo-5alpha-steroid 4-dehydrogenase</fullName>
        <ecNumber evidence="7">1.3.99.5</ecNumber>
    </submittedName>
</protein>
<evidence type="ECO:0000256" key="5">
    <source>
        <dbReference type="SAM" id="SignalP"/>
    </source>
</evidence>
<comment type="caution">
    <text evidence="7">The sequence shown here is derived from an EMBL/GenBank/DDBJ whole genome shotgun (WGS) entry which is preliminary data.</text>
</comment>
<dbReference type="PROSITE" id="PS51318">
    <property type="entry name" value="TAT"/>
    <property type="match status" value="1"/>
</dbReference>
<dbReference type="EC" id="1.3.99.5" evidence="7"/>
<keyword evidence="3" id="KW-0274">FAD</keyword>
<feature type="domain" description="FAD-dependent oxidoreductase 2 FAD-binding" evidence="6">
    <location>
        <begin position="37"/>
        <end position="467"/>
    </location>
</feature>
<feature type="chain" id="PRO_5031238999" evidence="5">
    <location>
        <begin position="24"/>
        <end position="499"/>
    </location>
</feature>
<name>A0A7W4W5B2_9GAMM</name>
<dbReference type="AlphaFoldDB" id="A0A7W4W5B2"/>
<dbReference type="InterPro" id="IPR006311">
    <property type="entry name" value="TAT_signal"/>
</dbReference>
<dbReference type="PANTHER" id="PTHR43400">
    <property type="entry name" value="FUMARATE REDUCTASE"/>
    <property type="match status" value="1"/>
</dbReference>
<dbReference type="GO" id="GO:0008202">
    <property type="term" value="P:steroid metabolic process"/>
    <property type="evidence" value="ECO:0007669"/>
    <property type="project" value="UniProtKB-ARBA"/>
</dbReference>
<accession>A0A7W4W5B2</accession>
<dbReference type="RefSeq" id="WP_183409813.1">
    <property type="nucleotide sequence ID" value="NZ_JACHWY010000001.1"/>
</dbReference>
<keyword evidence="2" id="KW-0285">Flavoprotein</keyword>
<organism evidence="7 8">
    <name type="scientific">Litorivivens lipolytica</name>
    <dbReference type="NCBI Taxonomy" id="1524264"/>
    <lineage>
        <taxon>Bacteria</taxon>
        <taxon>Pseudomonadati</taxon>
        <taxon>Pseudomonadota</taxon>
        <taxon>Gammaproteobacteria</taxon>
        <taxon>Litorivivens</taxon>
    </lineage>
</organism>
<comment type="cofactor">
    <cofactor evidence="1">
        <name>FAD</name>
        <dbReference type="ChEBI" id="CHEBI:57692"/>
    </cofactor>
</comment>
<dbReference type="InterPro" id="IPR027477">
    <property type="entry name" value="Succ_DH/fumarate_Rdtase_cat_sf"/>
</dbReference>
<dbReference type="EMBL" id="JACHWY010000001">
    <property type="protein sequence ID" value="MBB3047174.1"/>
    <property type="molecule type" value="Genomic_DNA"/>
</dbReference>
<dbReference type="SUPFAM" id="SSF56425">
    <property type="entry name" value="Succinate dehydrogenase/fumarate reductase flavoprotein, catalytic domain"/>
    <property type="match status" value="1"/>
</dbReference>
<keyword evidence="8" id="KW-1185">Reference proteome</keyword>
<sequence length="499" mass="52866">MTTHLSRRSLVAGLAAAPLAASALPSSTVKSWFASVDVIVVGSGVAGTSAAIEAASAGSKVLVLEMLPKLGGSSAMSGGVVYCGGGTALQKACGVEDTVEAMRDYILTASGLYAQTDKVELYCEQSVAHFDWLVAQGVHYQPSYTPAKGLPGTSDSLYYSGSEQVSEFADKIPAAPRGHVPGHSGWTGGRSLMEALIPAARRAGVQYLTGVTCQRLIVESDGRIGGIQVEMDGATRQLRAKRGVVLAAGGFIHNREMLQVYAPELAQCSVPWGNMGDQGLGIQMGVSAGGATAQMHHGFAIMPLYLPDHVLKGIVVNDKGQRFITEDHYHAFLGHDIAFHQRGKAWLITDKTSQYGYDDYRVTEVVRAATVSELAEKLPMPKDALLETLGYYNRHARAQQDPLFGKSREYLSPIGEAPFVAYDLSVDKAFFPAHTFGGLRTNLNAQVLNGFGEAIPGLYAAGRTSAGLPVAPYIASGISLGDGSFFGRRAGRHAAESRV</sequence>
<dbReference type="Gene3D" id="3.50.50.60">
    <property type="entry name" value="FAD/NAD(P)-binding domain"/>
    <property type="match status" value="1"/>
</dbReference>
<evidence type="ECO:0000313" key="8">
    <source>
        <dbReference type="Proteomes" id="UP000537130"/>
    </source>
</evidence>
<dbReference type="PANTHER" id="PTHR43400:SF10">
    <property type="entry name" value="3-OXOSTEROID 1-DEHYDROGENASE"/>
    <property type="match status" value="1"/>
</dbReference>
<keyword evidence="5" id="KW-0732">Signal</keyword>
<dbReference type="Pfam" id="PF00890">
    <property type="entry name" value="FAD_binding_2"/>
    <property type="match status" value="1"/>
</dbReference>
<dbReference type="Proteomes" id="UP000537130">
    <property type="component" value="Unassembled WGS sequence"/>
</dbReference>
<dbReference type="InterPro" id="IPR050315">
    <property type="entry name" value="FAD-oxidoreductase_2"/>
</dbReference>
<evidence type="ECO:0000256" key="2">
    <source>
        <dbReference type="ARBA" id="ARBA00022630"/>
    </source>
</evidence>
<dbReference type="NCBIfam" id="NF005510">
    <property type="entry name" value="PRK07121.1-3"/>
    <property type="match status" value="1"/>
</dbReference>
<evidence type="ECO:0000313" key="7">
    <source>
        <dbReference type="EMBL" id="MBB3047174.1"/>
    </source>
</evidence>
<dbReference type="SUPFAM" id="SSF51905">
    <property type="entry name" value="FAD/NAD(P)-binding domain"/>
    <property type="match status" value="1"/>
</dbReference>
<gene>
    <name evidence="7" type="ORF">FHR99_001410</name>
</gene>
<dbReference type="Gene3D" id="3.90.700.10">
    <property type="entry name" value="Succinate dehydrogenase/fumarate reductase flavoprotein, catalytic domain"/>
    <property type="match status" value="1"/>
</dbReference>
<dbReference type="InterPro" id="IPR036188">
    <property type="entry name" value="FAD/NAD-bd_sf"/>
</dbReference>
<proteinExistence type="predicted"/>
<evidence type="ECO:0000259" key="6">
    <source>
        <dbReference type="Pfam" id="PF00890"/>
    </source>
</evidence>
<evidence type="ECO:0000256" key="1">
    <source>
        <dbReference type="ARBA" id="ARBA00001974"/>
    </source>
</evidence>
<evidence type="ECO:0000256" key="4">
    <source>
        <dbReference type="ARBA" id="ARBA00023002"/>
    </source>
</evidence>
<feature type="signal peptide" evidence="5">
    <location>
        <begin position="1"/>
        <end position="23"/>
    </location>
</feature>
<reference evidence="7 8" key="1">
    <citation type="submission" date="2020-08" db="EMBL/GenBank/DDBJ databases">
        <title>Genomic Encyclopedia of Type Strains, Phase III (KMG-III): the genomes of soil and plant-associated and newly described type strains.</title>
        <authorList>
            <person name="Whitman W."/>
        </authorList>
    </citation>
    <scope>NUCLEOTIDE SEQUENCE [LARGE SCALE GENOMIC DNA]</scope>
    <source>
        <strain evidence="7 8">CECT 8654</strain>
    </source>
</reference>
<dbReference type="GO" id="GO:0003865">
    <property type="term" value="F:3-oxo-5-alpha-steroid 4-dehydrogenase activity"/>
    <property type="evidence" value="ECO:0007669"/>
    <property type="project" value="UniProtKB-EC"/>
</dbReference>
<dbReference type="InterPro" id="IPR003953">
    <property type="entry name" value="FAD-dep_OxRdtase_2_FAD-bd"/>
</dbReference>
<keyword evidence="4 7" id="KW-0560">Oxidoreductase</keyword>
<evidence type="ECO:0000256" key="3">
    <source>
        <dbReference type="ARBA" id="ARBA00022827"/>
    </source>
</evidence>